<dbReference type="AlphaFoldDB" id="A0A7U8C4U7"/>
<protein>
    <submittedName>
        <fullName evidence="2">Uncharacterized protein</fullName>
    </submittedName>
</protein>
<organism evidence="2 3">
    <name type="scientific">Neptuniibacter caesariensis</name>
    <dbReference type="NCBI Taxonomy" id="207954"/>
    <lineage>
        <taxon>Bacteria</taxon>
        <taxon>Pseudomonadati</taxon>
        <taxon>Pseudomonadota</taxon>
        <taxon>Gammaproteobacteria</taxon>
        <taxon>Oceanospirillales</taxon>
        <taxon>Oceanospirillaceae</taxon>
        <taxon>Neptuniibacter</taxon>
    </lineage>
</organism>
<dbReference type="Proteomes" id="UP000002171">
    <property type="component" value="Unassembled WGS sequence"/>
</dbReference>
<evidence type="ECO:0000313" key="2">
    <source>
        <dbReference type="EMBL" id="EAR61593.1"/>
    </source>
</evidence>
<dbReference type="EMBL" id="AAOW01000007">
    <property type="protein sequence ID" value="EAR61593.1"/>
    <property type="molecule type" value="Genomic_DNA"/>
</dbReference>
<evidence type="ECO:0000256" key="1">
    <source>
        <dbReference type="SAM" id="Phobius"/>
    </source>
</evidence>
<keyword evidence="1" id="KW-1133">Transmembrane helix</keyword>
<sequence>MKKVTTFLFKIADVLAFLFLIGGLISILHLPFSEVEHLYQAYKGWEPSWLGILFYAMNSIVMGIASYLFLRRRIRVFTVLAITSAICTMSIQGVSAGLWLIGFVLLMLMPCYLAKRGTSQNA</sequence>
<feature type="transmembrane region" description="Helical" evidence="1">
    <location>
        <begin position="48"/>
        <end position="69"/>
    </location>
</feature>
<accession>A0A7U8C4U7</accession>
<feature type="transmembrane region" description="Helical" evidence="1">
    <location>
        <begin position="7"/>
        <end position="28"/>
    </location>
</feature>
<comment type="caution">
    <text evidence="2">The sequence shown here is derived from an EMBL/GenBank/DDBJ whole genome shotgun (WGS) entry which is preliminary data.</text>
</comment>
<keyword evidence="1" id="KW-0812">Transmembrane</keyword>
<keyword evidence="3" id="KW-1185">Reference proteome</keyword>
<name>A0A7U8C4U7_NEPCE</name>
<reference evidence="2 3" key="1">
    <citation type="submission" date="2006-02" db="EMBL/GenBank/DDBJ databases">
        <authorList>
            <person name="Pinhassi J."/>
            <person name="Pedros-Alio C."/>
            <person name="Ferriera S."/>
            <person name="Johnson J."/>
            <person name="Kravitz S."/>
            <person name="Halpern A."/>
            <person name="Remington K."/>
            <person name="Beeson K."/>
            <person name="Tran B."/>
            <person name="Rogers Y.-H."/>
            <person name="Friedman R."/>
            <person name="Venter J.C."/>
        </authorList>
    </citation>
    <scope>NUCLEOTIDE SEQUENCE [LARGE SCALE GENOMIC DNA]</scope>
    <source>
        <strain evidence="2 3">MED92</strain>
    </source>
</reference>
<proteinExistence type="predicted"/>
<evidence type="ECO:0000313" key="3">
    <source>
        <dbReference type="Proteomes" id="UP000002171"/>
    </source>
</evidence>
<keyword evidence="1" id="KW-0472">Membrane</keyword>
<feature type="transmembrane region" description="Helical" evidence="1">
    <location>
        <begin position="97"/>
        <end position="114"/>
    </location>
</feature>
<gene>
    <name evidence="2" type="ORF">MED92_13101</name>
</gene>